<keyword evidence="4" id="KW-0456">Lyase</keyword>
<evidence type="ECO:0000256" key="2">
    <source>
        <dbReference type="ARBA" id="ARBA00022723"/>
    </source>
</evidence>
<accession>A0A9Q3HBM9</accession>
<evidence type="ECO:0000313" key="7">
    <source>
        <dbReference type="EMBL" id="MBW0496195.1"/>
    </source>
</evidence>
<dbReference type="GO" id="GO:0016846">
    <property type="term" value="F:carbon-sulfur lyase activity"/>
    <property type="evidence" value="ECO:0007669"/>
    <property type="project" value="InterPro"/>
</dbReference>
<organism evidence="7 8">
    <name type="scientific">Austropuccinia psidii MF-1</name>
    <dbReference type="NCBI Taxonomy" id="1389203"/>
    <lineage>
        <taxon>Eukaryota</taxon>
        <taxon>Fungi</taxon>
        <taxon>Dikarya</taxon>
        <taxon>Basidiomycota</taxon>
        <taxon>Pucciniomycotina</taxon>
        <taxon>Pucciniomycetes</taxon>
        <taxon>Pucciniales</taxon>
        <taxon>Sphaerophragmiaceae</taxon>
        <taxon>Austropuccinia</taxon>
    </lineage>
</organism>
<reference evidence="7" key="1">
    <citation type="submission" date="2021-03" db="EMBL/GenBank/DDBJ databases">
        <title>Draft genome sequence of rust myrtle Austropuccinia psidii MF-1, a brazilian biotype.</title>
        <authorList>
            <person name="Quecine M.C."/>
            <person name="Pachon D.M.R."/>
            <person name="Bonatelli M.L."/>
            <person name="Correr F.H."/>
            <person name="Franceschini L.M."/>
            <person name="Leite T.F."/>
            <person name="Margarido G.R.A."/>
            <person name="Almeida C.A."/>
            <person name="Ferrarezi J.A."/>
            <person name="Labate C.A."/>
        </authorList>
    </citation>
    <scope>NUCLEOTIDE SEQUENCE</scope>
    <source>
        <strain evidence="7">MF-1</strain>
    </source>
</reference>
<feature type="region of interest" description="Disordered" evidence="5">
    <location>
        <begin position="1"/>
        <end position="20"/>
    </location>
</feature>
<dbReference type="Pfam" id="PF04828">
    <property type="entry name" value="GFA"/>
    <property type="match status" value="1"/>
</dbReference>
<keyword evidence="3" id="KW-0862">Zinc</keyword>
<evidence type="ECO:0000256" key="5">
    <source>
        <dbReference type="SAM" id="MobiDB-lite"/>
    </source>
</evidence>
<dbReference type="PANTHER" id="PTHR33337">
    <property type="entry name" value="GFA DOMAIN-CONTAINING PROTEIN"/>
    <property type="match status" value="1"/>
</dbReference>
<proteinExistence type="inferred from homology"/>
<dbReference type="AlphaFoldDB" id="A0A9Q3HBM9"/>
<comment type="caution">
    <text evidence="7">The sequence shown here is derived from an EMBL/GenBank/DDBJ whole genome shotgun (WGS) entry which is preliminary data.</text>
</comment>
<evidence type="ECO:0000313" key="8">
    <source>
        <dbReference type="Proteomes" id="UP000765509"/>
    </source>
</evidence>
<keyword evidence="2" id="KW-0479">Metal-binding</keyword>
<dbReference type="OrthoDB" id="9970124at2759"/>
<sequence>MKTTTEINQPADSHSNTADGNLMKPSNLTLSAYCHCTNCQRLNGAPFVWTTHWKNHALHWENKAAKSLFGLSELQVDHLSNVLDVFESIKGRKLKLRCKRCGSPLGSYNLVKREWTIWGTTFERQSVEKVCDLSNSPSPLLSSDSSNTIIGWNYIKPTAHQFYGTRLIDIADDLTRWEGYENSSAELCA</sequence>
<dbReference type="EMBL" id="AVOT02013494">
    <property type="protein sequence ID" value="MBW0496195.1"/>
    <property type="molecule type" value="Genomic_DNA"/>
</dbReference>
<comment type="similarity">
    <text evidence="1">Belongs to the Gfa family.</text>
</comment>
<dbReference type="PANTHER" id="PTHR33337:SF40">
    <property type="entry name" value="CENP-V_GFA DOMAIN-CONTAINING PROTEIN-RELATED"/>
    <property type="match status" value="1"/>
</dbReference>
<evidence type="ECO:0000256" key="1">
    <source>
        <dbReference type="ARBA" id="ARBA00005495"/>
    </source>
</evidence>
<dbReference type="InterPro" id="IPR011057">
    <property type="entry name" value="Mss4-like_sf"/>
</dbReference>
<protein>
    <recommendedName>
        <fullName evidence="6">CENP-V/GFA domain-containing protein</fullName>
    </recommendedName>
</protein>
<name>A0A9Q3HBM9_9BASI</name>
<dbReference type="InterPro" id="IPR006913">
    <property type="entry name" value="CENP-V/GFA"/>
</dbReference>
<feature type="domain" description="CENP-V/GFA" evidence="6">
    <location>
        <begin position="30"/>
        <end position="105"/>
    </location>
</feature>
<keyword evidence="8" id="KW-1185">Reference proteome</keyword>
<dbReference type="GO" id="GO:0046872">
    <property type="term" value="F:metal ion binding"/>
    <property type="evidence" value="ECO:0007669"/>
    <property type="project" value="UniProtKB-KW"/>
</dbReference>
<dbReference type="Gene3D" id="3.90.1590.10">
    <property type="entry name" value="glutathione-dependent formaldehyde- activating enzyme (gfa)"/>
    <property type="match status" value="1"/>
</dbReference>
<dbReference type="Proteomes" id="UP000765509">
    <property type="component" value="Unassembled WGS sequence"/>
</dbReference>
<gene>
    <name evidence="7" type="ORF">O181_035910</name>
</gene>
<evidence type="ECO:0000256" key="4">
    <source>
        <dbReference type="ARBA" id="ARBA00023239"/>
    </source>
</evidence>
<dbReference type="SUPFAM" id="SSF51316">
    <property type="entry name" value="Mss4-like"/>
    <property type="match status" value="1"/>
</dbReference>
<evidence type="ECO:0000259" key="6">
    <source>
        <dbReference type="Pfam" id="PF04828"/>
    </source>
</evidence>
<evidence type="ECO:0000256" key="3">
    <source>
        <dbReference type="ARBA" id="ARBA00022833"/>
    </source>
</evidence>